<dbReference type="GO" id="GO:0016787">
    <property type="term" value="F:hydrolase activity"/>
    <property type="evidence" value="ECO:0007669"/>
    <property type="project" value="UniProtKB-KW"/>
</dbReference>
<accession>A0AAW2P8W6</accession>
<proteinExistence type="predicted"/>
<evidence type="ECO:0000313" key="6">
    <source>
        <dbReference type="EMBL" id="KAL0351339.1"/>
    </source>
</evidence>
<dbReference type="PANTHER" id="PTHR14025:SF20">
    <property type="entry name" value="FANCONI ANEMIA GROUP M PROTEIN"/>
    <property type="match status" value="1"/>
</dbReference>
<dbReference type="InterPro" id="IPR014001">
    <property type="entry name" value="Helicase_ATP-bd"/>
</dbReference>
<dbReference type="Gene3D" id="3.40.50.300">
    <property type="entry name" value="P-loop containing nucleotide triphosphate hydrolases"/>
    <property type="match status" value="1"/>
</dbReference>
<gene>
    <name evidence="6" type="ORF">Scaly_1522600</name>
</gene>
<protein>
    <submittedName>
        <fullName evidence="6">DEAD-box ATP-dependent RNA helicase FANCM</fullName>
    </submittedName>
</protein>
<organism evidence="6">
    <name type="scientific">Sesamum calycinum</name>
    <dbReference type="NCBI Taxonomy" id="2727403"/>
    <lineage>
        <taxon>Eukaryota</taxon>
        <taxon>Viridiplantae</taxon>
        <taxon>Streptophyta</taxon>
        <taxon>Embryophyta</taxon>
        <taxon>Tracheophyta</taxon>
        <taxon>Spermatophyta</taxon>
        <taxon>Magnoliopsida</taxon>
        <taxon>eudicotyledons</taxon>
        <taxon>Gunneridae</taxon>
        <taxon>Pentapetalae</taxon>
        <taxon>asterids</taxon>
        <taxon>lamiids</taxon>
        <taxon>Lamiales</taxon>
        <taxon>Pedaliaceae</taxon>
        <taxon>Sesamum</taxon>
    </lineage>
</organism>
<dbReference type="GO" id="GO:0009378">
    <property type="term" value="F:four-way junction helicase activity"/>
    <property type="evidence" value="ECO:0007669"/>
    <property type="project" value="TreeGrafter"/>
</dbReference>
<dbReference type="InterPro" id="IPR006935">
    <property type="entry name" value="Helicase/UvrB_N"/>
</dbReference>
<dbReference type="InterPro" id="IPR039686">
    <property type="entry name" value="FANCM/Mph1-like_ID"/>
</dbReference>
<dbReference type="Pfam" id="PF04851">
    <property type="entry name" value="ResIII"/>
    <property type="match status" value="1"/>
</dbReference>
<evidence type="ECO:0000256" key="1">
    <source>
        <dbReference type="ARBA" id="ARBA00022741"/>
    </source>
</evidence>
<evidence type="ECO:0000259" key="5">
    <source>
        <dbReference type="PROSITE" id="PS51192"/>
    </source>
</evidence>
<dbReference type="PROSITE" id="PS51192">
    <property type="entry name" value="HELICASE_ATP_BIND_1"/>
    <property type="match status" value="1"/>
</dbReference>
<dbReference type="Gene3D" id="1.20.1320.20">
    <property type="entry name" value="hef helicase domain"/>
    <property type="match status" value="1"/>
</dbReference>
<evidence type="ECO:0000256" key="4">
    <source>
        <dbReference type="ARBA" id="ARBA00022840"/>
    </source>
</evidence>
<dbReference type="CDD" id="cd12091">
    <property type="entry name" value="FANCM_ID"/>
    <property type="match status" value="1"/>
</dbReference>
<evidence type="ECO:0000256" key="3">
    <source>
        <dbReference type="ARBA" id="ARBA00022806"/>
    </source>
</evidence>
<dbReference type="InterPro" id="IPR027417">
    <property type="entry name" value="P-loop_NTPase"/>
</dbReference>
<dbReference type="GO" id="GO:0045003">
    <property type="term" value="P:double-strand break repair via synthesis-dependent strand annealing"/>
    <property type="evidence" value="ECO:0007669"/>
    <property type="project" value="TreeGrafter"/>
</dbReference>
<reference evidence="6" key="2">
    <citation type="journal article" date="2024" name="Plant">
        <title>Genomic evolution and insights into agronomic trait innovations of Sesamum species.</title>
        <authorList>
            <person name="Miao H."/>
            <person name="Wang L."/>
            <person name="Qu L."/>
            <person name="Liu H."/>
            <person name="Sun Y."/>
            <person name="Le M."/>
            <person name="Wang Q."/>
            <person name="Wei S."/>
            <person name="Zheng Y."/>
            <person name="Lin W."/>
            <person name="Duan Y."/>
            <person name="Cao H."/>
            <person name="Xiong S."/>
            <person name="Wang X."/>
            <person name="Wei L."/>
            <person name="Li C."/>
            <person name="Ma Q."/>
            <person name="Ju M."/>
            <person name="Zhao R."/>
            <person name="Li G."/>
            <person name="Mu C."/>
            <person name="Tian Q."/>
            <person name="Mei H."/>
            <person name="Zhang T."/>
            <person name="Gao T."/>
            <person name="Zhang H."/>
        </authorList>
    </citation>
    <scope>NUCLEOTIDE SEQUENCE</scope>
    <source>
        <strain evidence="6">KEN8</strain>
    </source>
</reference>
<keyword evidence="3 6" id="KW-0347">Helicase</keyword>
<keyword evidence="2" id="KW-0378">Hydrolase</keyword>
<dbReference type="AlphaFoldDB" id="A0AAW2P8W6"/>
<dbReference type="SUPFAM" id="SSF52540">
    <property type="entry name" value="P-loop containing nucleoside triphosphate hydrolases"/>
    <property type="match status" value="1"/>
</dbReference>
<dbReference type="GO" id="GO:0005524">
    <property type="term" value="F:ATP binding"/>
    <property type="evidence" value="ECO:0007669"/>
    <property type="project" value="UniProtKB-KW"/>
</dbReference>
<feature type="domain" description="Helicase ATP-binding" evidence="5">
    <location>
        <begin position="160"/>
        <end position="292"/>
    </location>
</feature>
<keyword evidence="1" id="KW-0547">Nucleotide-binding</keyword>
<dbReference type="GO" id="GO:0000400">
    <property type="term" value="F:four-way junction DNA binding"/>
    <property type="evidence" value="ECO:0007669"/>
    <property type="project" value="TreeGrafter"/>
</dbReference>
<dbReference type="GO" id="GO:0036297">
    <property type="term" value="P:interstrand cross-link repair"/>
    <property type="evidence" value="ECO:0007669"/>
    <property type="project" value="TreeGrafter"/>
</dbReference>
<dbReference type="PANTHER" id="PTHR14025">
    <property type="entry name" value="FANCONI ANEMIA GROUP M FANCM FAMILY MEMBER"/>
    <property type="match status" value="1"/>
</dbReference>
<dbReference type="GO" id="GO:0043138">
    <property type="term" value="F:3'-5' DNA helicase activity"/>
    <property type="evidence" value="ECO:0007669"/>
    <property type="project" value="InterPro"/>
</dbReference>
<sequence>MASSSTSLHVIDDDDEFDWEAAAQEIDVACQATAAEKPTSISNISSNLKCNLEYPPQEMRKKGKIDVNFNSLSSTRQSTLDRFIGVSSSNSGKFMGKVEFSKPVDGNNGNNNIIDDKDDGSGAEFEDVEMLNGFVKIDTGAAKTWIYPVNVPRRDYQFSITRTALFSNTLVVLPTGLGKTLIAAAVMYNFFRWFPEENSVSLICSCCNPPLNKNAFGVICMRAALAYDWLVIFTNHKKILAVLFSWNFLNGIYVLGSCLVKHLVCLVIDEAHRAMGNYFLLWQSVRNSVRLLWGDEAVEINNLLLEVVRPFVGRLCAFGVLQKRDFQTLSPCDLLNSRDKFRQEPPMGLHHTKYGEIEGYFGVLITLYHVRKLLSSHGNRPAFEMLDEKLKQGSFARLMSRNEVLLKAKLLMQQTSSHYSAPLSQILQNLLRQYLIPHNIRTLHISC</sequence>
<keyword evidence="4" id="KW-0067">ATP-binding</keyword>
<comment type="caution">
    <text evidence="6">The sequence shown here is derived from an EMBL/GenBank/DDBJ whole genome shotgun (WGS) entry which is preliminary data.</text>
</comment>
<reference evidence="6" key="1">
    <citation type="submission" date="2020-06" db="EMBL/GenBank/DDBJ databases">
        <authorList>
            <person name="Li T."/>
            <person name="Hu X."/>
            <person name="Zhang T."/>
            <person name="Song X."/>
            <person name="Zhang H."/>
            <person name="Dai N."/>
            <person name="Sheng W."/>
            <person name="Hou X."/>
            <person name="Wei L."/>
        </authorList>
    </citation>
    <scope>NUCLEOTIDE SEQUENCE</scope>
    <source>
        <strain evidence="6">KEN8</strain>
        <tissue evidence="6">Leaf</tissue>
    </source>
</reference>
<dbReference type="EMBL" id="JACGWM010000009">
    <property type="protein sequence ID" value="KAL0351339.1"/>
    <property type="molecule type" value="Genomic_DNA"/>
</dbReference>
<evidence type="ECO:0000256" key="2">
    <source>
        <dbReference type="ARBA" id="ARBA00022801"/>
    </source>
</evidence>
<name>A0AAW2P8W6_9LAMI</name>